<dbReference type="PANTHER" id="PTHR31462">
    <property type="entry name" value="ENDOSOMAL/LYSOSOMAL POTASSIUM CHANNEL TMEM175"/>
    <property type="match status" value="1"/>
</dbReference>
<dbReference type="Pfam" id="PF06736">
    <property type="entry name" value="TMEM175"/>
    <property type="match status" value="1"/>
</dbReference>
<keyword evidence="4" id="KW-0633">Potassium transport</keyword>
<evidence type="ECO:0000256" key="7">
    <source>
        <dbReference type="ARBA" id="ARBA00022958"/>
    </source>
</evidence>
<evidence type="ECO:0000256" key="10">
    <source>
        <dbReference type="ARBA" id="ARBA00023136"/>
    </source>
</evidence>
<sequence length="227" mass="26033">MSHSRTRFQIERMILFSDAVFAIAITLLIIEIKVPHLQDDYNNARVIHAYLELAPKFLGFFVSFFFIGLYWTVHHQLMGYLVNYNQPLVWLNLSFLLSIVLFPFSTALDSEYAGTNFISPFAVYTLNVVFSGVMIAVLWKYISDPRHQLSEGLENRLFVRYQQKRALTVPAVFAGVFLLGLLLPYHGMSRIFLPVIPFVMVALKRKYDKQMKVPVVATAEETAEGEA</sequence>
<dbReference type="InterPro" id="IPR010617">
    <property type="entry name" value="TMEM175-like"/>
</dbReference>
<keyword evidence="6" id="KW-0631">Potassium channel</keyword>
<keyword evidence="10 13" id="KW-0472">Membrane</keyword>
<evidence type="ECO:0000256" key="6">
    <source>
        <dbReference type="ARBA" id="ARBA00022826"/>
    </source>
</evidence>
<keyword evidence="11" id="KW-0407">Ion channel</keyword>
<comment type="catalytic activity">
    <reaction evidence="12">
        <text>K(+)(in) = K(+)(out)</text>
        <dbReference type="Rhea" id="RHEA:29463"/>
        <dbReference type="ChEBI" id="CHEBI:29103"/>
    </reaction>
</comment>
<feature type="transmembrane region" description="Helical" evidence="13">
    <location>
        <begin position="166"/>
        <end position="185"/>
    </location>
</feature>
<evidence type="ECO:0000256" key="11">
    <source>
        <dbReference type="ARBA" id="ARBA00023303"/>
    </source>
</evidence>
<evidence type="ECO:0000256" key="1">
    <source>
        <dbReference type="ARBA" id="ARBA00004141"/>
    </source>
</evidence>
<feature type="transmembrane region" description="Helical" evidence="13">
    <location>
        <begin position="53"/>
        <end position="73"/>
    </location>
</feature>
<comment type="subcellular location">
    <subcellularLocation>
        <location evidence="1">Membrane</location>
        <topology evidence="1">Multi-pass membrane protein</topology>
    </subcellularLocation>
</comment>
<dbReference type="Proteomes" id="UP000676386">
    <property type="component" value="Unassembled WGS sequence"/>
</dbReference>
<protein>
    <submittedName>
        <fullName evidence="14">DUF1211 domain-containing protein</fullName>
    </submittedName>
</protein>
<evidence type="ECO:0000256" key="8">
    <source>
        <dbReference type="ARBA" id="ARBA00022989"/>
    </source>
</evidence>
<evidence type="ECO:0000256" key="13">
    <source>
        <dbReference type="SAM" id="Phobius"/>
    </source>
</evidence>
<evidence type="ECO:0000256" key="9">
    <source>
        <dbReference type="ARBA" id="ARBA00023065"/>
    </source>
</evidence>
<name>A0ABS5J406_9BACT</name>
<dbReference type="EMBL" id="JAGTXB010000011">
    <property type="protein sequence ID" value="MBS0029959.1"/>
    <property type="molecule type" value="Genomic_DNA"/>
</dbReference>
<keyword evidence="7" id="KW-0630">Potassium</keyword>
<keyword evidence="9" id="KW-0406">Ion transport</keyword>
<comment type="caution">
    <text evidence="14">The sequence shown here is derived from an EMBL/GenBank/DDBJ whole genome shotgun (WGS) entry which is preliminary data.</text>
</comment>
<dbReference type="RefSeq" id="WP_211975084.1">
    <property type="nucleotide sequence ID" value="NZ_CBFHAM010000017.1"/>
</dbReference>
<keyword evidence="15" id="KW-1185">Reference proteome</keyword>
<evidence type="ECO:0000313" key="15">
    <source>
        <dbReference type="Proteomes" id="UP000676386"/>
    </source>
</evidence>
<proteinExistence type="inferred from homology"/>
<keyword evidence="5 13" id="KW-0812">Transmembrane</keyword>
<feature type="transmembrane region" description="Helical" evidence="13">
    <location>
        <begin position="117"/>
        <end position="139"/>
    </location>
</feature>
<feature type="transmembrane region" description="Helical" evidence="13">
    <location>
        <begin position="12"/>
        <end position="33"/>
    </location>
</feature>
<keyword evidence="8 13" id="KW-1133">Transmembrane helix</keyword>
<evidence type="ECO:0000256" key="4">
    <source>
        <dbReference type="ARBA" id="ARBA00022538"/>
    </source>
</evidence>
<comment type="similarity">
    <text evidence="2">Belongs to the TMEM175 family.</text>
</comment>
<keyword evidence="3" id="KW-0813">Transport</keyword>
<organism evidence="14 15">
    <name type="scientific">Chitinophaga hostae</name>
    <dbReference type="NCBI Taxonomy" id="2831022"/>
    <lineage>
        <taxon>Bacteria</taxon>
        <taxon>Pseudomonadati</taxon>
        <taxon>Bacteroidota</taxon>
        <taxon>Chitinophagia</taxon>
        <taxon>Chitinophagales</taxon>
        <taxon>Chitinophagaceae</taxon>
        <taxon>Chitinophaga</taxon>
    </lineage>
</organism>
<evidence type="ECO:0000313" key="14">
    <source>
        <dbReference type="EMBL" id="MBS0029959.1"/>
    </source>
</evidence>
<dbReference type="PANTHER" id="PTHR31462:SF5">
    <property type="entry name" value="ENDOSOMAL_LYSOSOMAL PROTON CHANNEL TMEM175"/>
    <property type="match status" value="1"/>
</dbReference>
<evidence type="ECO:0000256" key="12">
    <source>
        <dbReference type="ARBA" id="ARBA00034430"/>
    </source>
</evidence>
<evidence type="ECO:0000256" key="5">
    <source>
        <dbReference type="ARBA" id="ARBA00022692"/>
    </source>
</evidence>
<reference evidence="14 15" key="1">
    <citation type="submission" date="2021-04" db="EMBL/GenBank/DDBJ databases">
        <title>Chitinophaga sp. nov., isolated from the rhizosphere soil.</title>
        <authorList>
            <person name="He S."/>
        </authorList>
    </citation>
    <scope>NUCLEOTIDE SEQUENCE [LARGE SCALE GENOMIC DNA]</scope>
    <source>
        <strain evidence="14 15">2R12</strain>
    </source>
</reference>
<gene>
    <name evidence="14" type="ORF">KE626_21725</name>
</gene>
<feature type="transmembrane region" description="Helical" evidence="13">
    <location>
        <begin position="85"/>
        <end position="105"/>
    </location>
</feature>
<evidence type="ECO:0000256" key="3">
    <source>
        <dbReference type="ARBA" id="ARBA00022448"/>
    </source>
</evidence>
<evidence type="ECO:0000256" key="2">
    <source>
        <dbReference type="ARBA" id="ARBA00006920"/>
    </source>
</evidence>
<accession>A0ABS5J406</accession>